<keyword evidence="9" id="KW-0464">Manganese</keyword>
<keyword evidence="8" id="KW-0472">Membrane</keyword>
<dbReference type="PANTHER" id="PTHR34990:SF1">
    <property type="entry name" value="UDP-2,3-DIACYLGLUCOSAMINE HYDROLASE"/>
    <property type="match status" value="1"/>
</dbReference>
<keyword evidence="5" id="KW-0479">Metal-binding</keyword>
<evidence type="ECO:0000256" key="3">
    <source>
        <dbReference type="ARBA" id="ARBA00022519"/>
    </source>
</evidence>
<keyword evidence="3" id="KW-0997">Cell inner membrane</keyword>
<dbReference type="InterPro" id="IPR029052">
    <property type="entry name" value="Metallo-depent_PP-like"/>
</dbReference>
<dbReference type="EC" id="3.6.1.54" evidence="11"/>
<accession>A0A3B0YEV4</accession>
<dbReference type="CDD" id="cd07398">
    <property type="entry name" value="MPP_YbbF-LpxH"/>
    <property type="match status" value="1"/>
</dbReference>
<dbReference type="AlphaFoldDB" id="A0A3B0YEV4"/>
<dbReference type="SUPFAM" id="SSF56300">
    <property type="entry name" value="Metallo-dependent phosphatases"/>
    <property type="match status" value="1"/>
</dbReference>
<organism evidence="11">
    <name type="scientific">hydrothermal vent metagenome</name>
    <dbReference type="NCBI Taxonomy" id="652676"/>
    <lineage>
        <taxon>unclassified sequences</taxon>
        <taxon>metagenomes</taxon>
        <taxon>ecological metagenomes</taxon>
    </lineage>
</organism>
<dbReference type="Gene3D" id="3.60.21.10">
    <property type="match status" value="1"/>
</dbReference>
<feature type="domain" description="Calcineurin-like phosphoesterase" evidence="10">
    <location>
        <begin position="5"/>
        <end position="200"/>
    </location>
</feature>
<dbReference type="NCBIfam" id="NF003743">
    <property type="entry name" value="PRK05340.1"/>
    <property type="match status" value="1"/>
</dbReference>
<dbReference type="PANTHER" id="PTHR34990">
    <property type="entry name" value="UDP-2,3-DIACYLGLUCOSAMINE HYDROLASE-RELATED"/>
    <property type="match status" value="1"/>
</dbReference>
<evidence type="ECO:0000256" key="6">
    <source>
        <dbReference type="ARBA" id="ARBA00022801"/>
    </source>
</evidence>
<dbReference type="Pfam" id="PF00149">
    <property type="entry name" value="Metallophos"/>
    <property type="match status" value="1"/>
</dbReference>
<evidence type="ECO:0000256" key="1">
    <source>
        <dbReference type="ARBA" id="ARBA00022475"/>
    </source>
</evidence>
<dbReference type="GO" id="GO:0009245">
    <property type="term" value="P:lipid A biosynthetic process"/>
    <property type="evidence" value="ECO:0007669"/>
    <property type="project" value="UniProtKB-KW"/>
</dbReference>
<evidence type="ECO:0000256" key="7">
    <source>
        <dbReference type="ARBA" id="ARBA00023098"/>
    </source>
</evidence>
<dbReference type="EMBL" id="UOFI01000087">
    <property type="protein sequence ID" value="VAW66886.1"/>
    <property type="molecule type" value="Genomic_DNA"/>
</dbReference>
<evidence type="ECO:0000256" key="8">
    <source>
        <dbReference type="ARBA" id="ARBA00023136"/>
    </source>
</evidence>
<keyword evidence="2" id="KW-0444">Lipid biosynthesis</keyword>
<gene>
    <name evidence="11" type="ORF">MNBD_GAMMA09-3114</name>
</gene>
<dbReference type="GO" id="GO:0046872">
    <property type="term" value="F:metal ion binding"/>
    <property type="evidence" value="ECO:0007669"/>
    <property type="project" value="UniProtKB-KW"/>
</dbReference>
<keyword evidence="6 11" id="KW-0378">Hydrolase</keyword>
<keyword evidence="7" id="KW-0443">Lipid metabolism</keyword>
<evidence type="ECO:0000259" key="10">
    <source>
        <dbReference type="Pfam" id="PF00149"/>
    </source>
</evidence>
<dbReference type="HAMAP" id="MF_00575">
    <property type="entry name" value="LpxH"/>
    <property type="match status" value="1"/>
</dbReference>
<evidence type="ECO:0000313" key="11">
    <source>
        <dbReference type="EMBL" id="VAW66886.1"/>
    </source>
</evidence>
<proteinExistence type="inferred from homology"/>
<dbReference type="InterPro" id="IPR004843">
    <property type="entry name" value="Calcineurin-like_PHP"/>
</dbReference>
<evidence type="ECO:0000256" key="2">
    <source>
        <dbReference type="ARBA" id="ARBA00022516"/>
    </source>
</evidence>
<keyword evidence="4" id="KW-0441">Lipid A biosynthesis</keyword>
<dbReference type="NCBIfam" id="TIGR01854">
    <property type="entry name" value="lipid_A_lpxH"/>
    <property type="match status" value="1"/>
</dbReference>
<protein>
    <submittedName>
        <fullName evidence="11">UDP-2,3-diacylglucosamine diphosphatase</fullName>
        <ecNumber evidence="11">3.6.1.54</ecNumber>
    </submittedName>
</protein>
<evidence type="ECO:0000256" key="9">
    <source>
        <dbReference type="ARBA" id="ARBA00023211"/>
    </source>
</evidence>
<sequence>MPKHLFISDLHLSPERPDIIRLFIDFLNTQASQARSLYILGDLLEYWLGDDDQASGLNDVFTCMKQKADSGLKIYLMHGNRDFLMGEQLASRTGCTLINEPYIVKFNNTSVLLMHGDILCTDDVRYQELRLMLRNPAWQQDFLSKPLAEREQMARALRQQSKEETQSKAENIMDVNADAVTQAFNENNVSIMIHGHTHRPAIHTLTVNDRAAKRIVLGDWYKQGSVLEFSSPENFELKSF</sequence>
<dbReference type="GO" id="GO:0008758">
    <property type="term" value="F:UDP-2,3-diacylglucosamine hydrolase activity"/>
    <property type="evidence" value="ECO:0007669"/>
    <property type="project" value="TreeGrafter"/>
</dbReference>
<dbReference type="InterPro" id="IPR043461">
    <property type="entry name" value="LpxH-like"/>
</dbReference>
<dbReference type="InterPro" id="IPR010138">
    <property type="entry name" value="UDP-diacylglucosamine_Hdrlase"/>
</dbReference>
<keyword evidence="1" id="KW-1003">Cell membrane</keyword>
<evidence type="ECO:0000256" key="4">
    <source>
        <dbReference type="ARBA" id="ARBA00022556"/>
    </source>
</evidence>
<evidence type="ECO:0000256" key="5">
    <source>
        <dbReference type="ARBA" id="ARBA00022723"/>
    </source>
</evidence>
<dbReference type="GO" id="GO:0005737">
    <property type="term" value="C:cytoplasm"/>
    <property type="evidence" value="ECO:0007669"/>
    <property type="project" value="InterPro"/>
</dbReference>
<name>A0A3B0YEV4_9ZZZZ</name>
<reference evidence="11" key="1">
    <citation type="submission" date="2018-06" db="EMBL/GenBank/DDBJ databases">
        <authorList>
            <person name="Zhirakovskaya E."/>
        </authorList>
    </citation>
    <scope>NUCLEOTIDE SEQUENCE</scope>
</reference>
<dbReference type="GO" id="GO:0016020">
    <property type="term" value="C:membrane"/>
    <property type="evidence" value="ECO:0007669"/>
    <property type="project" value="GOC"/>
</dbReference>